<evidence type="ECO:0000256" key="1">
    <source>
        <dbReference type="SAM" id="MobiDB-lite"/>
    </source>
</evidence>
<feature type="compositionally biased region" description="Polar residues" evidence="1">
    <location>
        <begin position="236"/>
        <end position="250"/>
    </location>
</feature>
<feature type="compositionally biased region" description="Basic and acidic residues" evidence="1">
    <location>
        <begin position="532"/>
        <end position="555"/>
    </location>
</feature>
<proteinExistence type="predicted"/>
<feature type="compositionally biased region" description="Basic and acidic residues" evidence="1">
    <location>
        <begin position="52"/>
        <end position="74"/>
    </location>
</feature>
<gene>
    <name evidence="2" type="ORF">MERR_LOCUS15403</name>
</gene>
<evidence type="ECO:0000313" key="3">
    <source>
        <dbReference type="Proteomes" id="UP000467841"/>
    </source>
</evidence>
<feature type="region of interest" description="Disordered" evidence="1">
    <location>
        <begin position="528"/>
        <end position="566"/>
    </location>
</feature>
<feature type="region of interest" description="Disordered" evidence="1">
    <location>
        <begin position="42"/>
        <end position="75"/>
    </location>
</feature>
<dbReference type="OrthoDB" id="1681423at2759"/>
<protein>
    <submittedName>
        <fullName evidence="2">Uncharacterized protein</fullName>
    </submittedName>
</protein>
<keyword evidence="3" id="KW-1185">Reference proteome</keyword>
<dbReference type="AlphaFoldDB" id="A0A6D2IH26"/>
<evidence type="ECO:0000313" key="2">
    <source>
        <dbReference type="EMBL" id="CAA7028168.1"/>
    </source>
</evidence>
<feature type="region of interest" description="Disordered" evidence="1">
    <location>
        <begin position="232"/>
        <end position="253"/>
    </location>
</feature>
<accession>A0A6D2IH26</accession>
<sequence>MGNNNATAILTEEESLKLETNGMSPLKSVSVETTRDQVFLACEGKDGDEEKESVHDGVTGKETQETEPQSKEVVENPQVKEIQEEMHHHSVMESLVMETDEKLQKQASDAEGVETVCEVIDVEELTSVGSQSVVSKLITTDSGDEEKLCVIDEIVLVSPRFNGSVRTEEEKMISESPEEVVLVEEDAKLDQEIGVEQRAEFLEIEPHEILNLDYGVVDDDDEVITERKADPEISKPVSQESNVIQETSPEVNKEEKDLELGRKASLKRMSRCRSLPVSQNRRVMGDSLVQQLVSGVVFPSSNKMGLEKANKSGTLLVSCVGSNKAQETTEAITDSDKEARLEMRSPSFRIDLRDEERSGELIEKTPSLCQDKTETYEAAIDVEEKTVMLKRSETEETRGVELSIGLSMKHNESSEADNSFNETKSLRDNFLDKKANTVETPLVSCVGSNITKETTEARTESHKEMLSPSFGHNLRIEEKSDESTEKTPLLCQDKTETYEANVEEKTVMLKRSETEKTRGFELSLGLSMNPTERSEAGESFKESKGSEDNLLDKKATLGSMKGRARKRSKSSILGTCLCCATVMN</sequence>
<dbReference type="EMBL" id="CACVBM020001063">
    <property type="protein sequence ID" value="CAA7028168.1"/>
    <property type="molecule type" value="Genomic_DNA"/>
</dbReference>
<dbReference type="Proteomes" id="UP000467841">
    <property type="component" value="Unassembled WGS sequence"/>
</dbReference>
<reference evidence="2" key="1">
    <citation type="submission" date="2020-01" db="EMBL/GenBank/DDBJ databases">
        <authorList>
            <person name="Mishra B."/>
        </authorList>
    </citation>
    <scope>NUCLEOTIDE SEQUENCE [LARGE SCALE GENOMIC DNA]</scope>
</reference>
<name>A0A6D2IH26_9BRAS</name>
<organism evidence="2 3">
    <name type="scientific">Microthlaspi erraticum</name>
    <dbReference type="NCBI Taxonomy" id="1685480"/>
    <lineage>
        <taxon>Eukaryota</taxon>
        <taxon>Viridiplantae</taxon>
        <taxon>Streptophyta</taxon>
        <taxon>Embryophyta</taxon>
        <taxon>Tracheophyta</taxon>
        <taxon>Spermatophyta</taxon>
        <taxon>Magnoliopsida</taxon>
        <taxon>eudicotyledons</taxon>
        <taxon>Gunneridae</taxon>
        <taxon>Pentapetalae</taxon>
        <taxon>rosids</taxon>
        <taxon>malvids</taxon>
        <taxon>Brassicales</taxon>
        <taxon>Brassicaceae</taxon>
        <taxon>Coluteocarpeae</taxon>
        <taxon>Microthlaspi</taxon>
    </lineage>
</organism>
<comment type="caution">
    <text evidence="2">The sequence shown here is derived from an EMBL/GenBank/DDBJ whole genome shotgun (WGS) entry which is preliminary data.</text>
</comment>